<dbReference type="AlphaFoldDB" id="A0A2P7NS91"/>
<evidence type="ECO:0000313" key="2">
    <source>
        <dbReference type="Proteomes" id="UP000241912"/>
    </source>
</evidence>
<organism evidence="1 2">
    <name type="scientific">Nitrosomonas supralitoralis</name>
    <dbReference type="NCBI Taxonomy" id="2116706"/>
    <lineage>
        <taxon>Bacteria</taxon>
        <taxon>Pseudomonadati</taxon>
        <taxon>Pseudomonadota</taxon>
        <taxon>Betaproteobacteria</taxon>
        <taxon>Nitrosomonadales</taxon>
        <taxon>Nitrosomonadaceae</taxon>
        <taxon>Nitrosomonas</taxon>
    </lineage>
</organism>
<dbReference type="EMBL" id="PXXU01000057">
    <property type="protein sequence ID" value="PSJ16298.1"/>
    <property type="molecule type" value="Genomic_DNA"/>
</dbReference>
<reference evidence="1 2" key="1">
    <citation type="submission" date="2018-03" db="EMBL/GenBank/DDBJ databases">
        <title>Draft genome of Nitrosomonas supralitoralis APG5.</title>
        <authorList>
            <person name="Urakawa H."/>
            <person name="Lopez J.V."/>
        </authorList>
    </citation>
    <scope>NUCLEOTIDE SEQUENCE [LARGE SCALE GENOMIC DNA]</scope>
    <source>
        <strain evidence="1 2">APG5</strain>
    </source>
</reference>
<dbReference type="Proteomes" id="UP000241912">
    <property type="component" value="Unassembled WGS sequence"/>
</dbReference>
<sequence>MRNVQIKNTLLTKMQFTENKALLQKISRVANYPVFQGSSLMPDLKWSHYQVDLFLSCVG</sequence>
<protein>
    <submittedName>
        <fullName evidence="1">Uncharacterized protein</fullName>
    </submittedName>
</protein>
<evidence type="ECO:0000313" key="1">
    <source>
        <dbReference type="EMBL" id="PSJ16298.1"/>
    </source>
</evidence>
<keyword evidence="2" id="KW-1185">Reference proteome</keyword>
<name>A0A2P7NS91_9PROT</name>
<comment type="caution">
    <text evidence="1">The sequence shown here is derived from an EMBL/GenBank/DDBJ whole genome shotgun (WGS) entry which is preliminary data.</text>
</comment>
<gene>
    <name evidence="1" type="ORF">C7H79_14175</name>
</gene>
<accession>A0A2P7NS91</accession>
<proteinExistence type="predicted"/>